<sequence length="117" mass="13120">MITNQAAQITAVPSRSEDAFSRPVCKPRTIPTTKTAKPAMLVEKTSDTRTAKPMMPIPITALYKEQKSTSSSTARSPDERFERKLFRYNAEDKRPSKAQTSLRASAKGKIYSLLRKE</sequence>
<reference evidence="2" key="1">
    <citation type="submission" date="2023-07" db="EMBL/GenBank/DDBJ databases">
        <authorList>
            <consortium name="CYATHOMIX"/>
        </authorList>
    </citation>
    <scope>NUCLEOTIDE SEQUENCE</scope>
    <source>
        <strain evidence="2">N/A</strain>
    </source>
</reference>
<protein>
    <submittedName>
        <fullName evidence="2">Uncharacterized protein</fullName>
    </submittedName>
</protein>
<feature type="region of interest" description="Disordered" evidence="1">
    <location>
        <begin position="89"/>
        <end position="117"/>
    </location>
</feature>
<evidence type="ECO:0000256" key="1">
    <source>
        <dbReference type="SAM" id="MobiDB-lite"/>
    </source>
</evidence>
<dbReference type="EMBL" id="CATQJL010000223">
    <property type="protein sequence ID" value="CAJ0598501.1"/>
    <property type="molecule type" value="Genomic_DNA"/>
</dbReference>
<keyword evidence="3" id="KW-1185">Reference proteome</keyword>
<dbReference type="Proteomes" id="UP001176961">
    <property type="component" value="Unassembled WGS sequence"/>
</dbReference>
<evidence type="ECO:0000313" key="2">
    <source>
        <dbReference type="EMBL" id="CAJ0598501.1"/>
    </source>
</evidence>
<organism evidence="2 3">
    <name type="scientific">Cylicocyclus nassatus</name>
    <name type="common">Nematode worm</name>
    <dbReference type="NCBI Taxonomy" id="53992"/>
    <lineage>
        <taxon>Eukaryota</taxon>
        <taxon>Metazoa</taxon>
        <taxon>Ecdysozoa</taxon>
        <taxon>Nematoda</taxon>
        <taxon>Chromadorea</taxon>
        <taxon>Rhabditida</taxon>
        <taxon>Rhabditina</taxon>
        <taxon>Rhabditomorpha</taxon>
        <taxon>Strongyloidea</taxon>
        <taxon>Strongylidae</taxon>
        <taxon>Cylicocyclus</taxon>
    </lineage>
</organism>
<accession>A0AA36GUC4</accession>
<comment type="caution">
    <text evidence="2">The sequence shown here is derived from an EMBL/GenBank/DDBJ whole genome shotgun (WGS) entry which is preliminary data.</text>
</comment>
<feature type="compositionally biased region" description="Polar residues" evidence="1">
    <location>
        <begin position="1"/>
        <end position="13"/>
    </location>
</feature>
<feature type="region of interest" description="Disordered" evidence="1">
    <location>
        <begin position="1"/>
        <end position="33"/>
    </location>
</feature>
<gene>
    <name evidence="2" type="ORF">CYNAS_LOCUS10484</name>
</gene>
<name>A0AA36GUC4_CYLNA</name>
<evidence type="ECO:0000313" key="3">
    <source>
        <dbReference type="Proteomes" id="UP001176961"/>
    </source>
</evidence>
<proteinExistence type="predicted"/>
<dbReference type="AlphaFoldDB" id="A0AA36GUC4"/>